<protein>
    <recommendedName>
        <fullName evidence="1">MULE transposase domain-containing protein</fullName>
    </recommendedName>
</protein>
<evidence type="ECO:0000313" key="5">
    <source>
        <dbReference type="Proteomes" id="UP000663882"/>
    </source>
</evidence>
<organism evidence="2 5">
    <name type="scientific">Rotaria sordida</name>
    <dbReference type="NCBI Taxonomy" id="392033"/>
    <lineage>
        <taxon>Eukaryota</taxon>
        <taxon>Metazoa</taxon>
        <taxon>Spiralia</taxon>
        <taxon>Gnathifera</taxon>
        <taxon>Rotifera</taxon>
        <taxon>Eurotatoria</taxon>
        <taxon>Bdelloidea</taxon>
        <taxon>Philodinida</taxon>
        <taxon>Philodinidae</taxon>
        <taxon>Rotaria</taxon>
    </lineage>
</organism>
<dbReference type="Gene3D" id="2.20.25.240">
    <property type="match status" value="1"/>
</dbReference>
<comment type="caution">
    <text evidence="2">The sequence shown here is derived from an EMBL/GenBank/DDBJ whole genome shotgun (WGS) entry which is preliminary data.</text>
</comment>
<dbReference type="Proteomes" id="UP000663889">
    <property type="component" value="Unassembled WGS sequence"/>
</dbReference>
<gene>
    <name evidence="4" type="ORF">FNK824_LOCUS32142</name>
    <name evidence="2" type="ORF">RFH988_LOCUS37961</name>
    <name evidence="3" type="ORF">SEV965_LOCUS37936</name>
</gene>
<dbReference type="Pfam" id="PF10551">
    <property type="entry name" value="MULE"/>
    <property type="match status" value="1"/>
</dbReference>
<dbReference type="PANTHER" id="PTHR47160:SF10">
    <property type="entry name" value="MULE TRANSPOSASE DOMAIN-CONTAINING PROTEIN"/>
    <property type="match status" value="1"/>
</dbReference>
<reference evidence="2" key="1">
    <citation type="submission" date="2021-02" db="EMBL/GenBank/DDBJ databases">
        <authorList>
            <person name="Nowell W R."/>
        </authorList>
    </citation>
    <scope>NUCLEOTIDE SEQUENCE</scope>
</reference>
<evidence type="ECO:0000259" key="1">
    <source>
        <dbReference type="Pfam" id="PF10551"/>
    </source>
</evidence>
<dbReference type="AlphaFoldDB" id="A0A815RUI2"/>
<proteinExistence type="predicted"/>
<evidence type="ECO:0000313" key="3">
    <source>
        <dbReference type="EMBL" id="CAF1537743.1"/>
    </source>
</evidence>
<dbReference type="Proteomes" id="UP000663874">
    <property type="component" value="Unassembled WGS sequence"/>
</dbReference>
<accession>A0A815RUI2</accession>
<dbReference type="Proteomes" id="UP000663882">
    <property type="component" value="Unassembled WGS sequence"/>
</dbReference>
<dbReference type="EMBL" id="CAJOBE010010823">
    <property type="protein sequence ID" value="CAF4117410.1"/>
    <property type="molecule type" value="Genomic_DNA"/>
</dbReference>
<dbReference type="EMBL" id="CAJNOO010008303">
    <property type="protein sequence ID" value="CAF1480462.1"/>
    <property type="molecule type" value="Genomic_DNA"/>
</dbReference>
<dbReference type="EMBL" id="CAJNOU010008444">
    <property type="protein sequence ID" value="CAF1537743.1"/>
    <property type="molecule type" value="Genomic_DNA"/>
</dbReference>
<dbReference type="PANTHER" id="PTHR47160">
    <property type="entry name" value="PUTATIVE-RELATED"/>
    <property type="match status" value="1"/>
</dbReference>
<evidence type="ECO:0000313" key="2">
    <source>
        <dbReference type="EMBL" id="CAF1480462.1"/>
    </source>
</evidence>
<dbReference type="OrthoDB" id="90756at2759"/>
<dbReference type="InterPro" id="IPR018289">
    <property type="entry name" value="MULE_transposase_dom"/>
</dbReference>
<evidence type="ECO:0000313" key="4">
    <source>
        <dbReference type="EMBL" id="CAF4117410.1"/>
    </source>
</evidence>
<sequence length="306" mass="35648">MSIILSSKNKEQLLLDGFRYRRDRLVWRCIKDKCKGRTRFDGNIYEAYKDHTCQAPNPEEIEKAIYNYDIRKKAANYHDPPRLIIQEARLKLSSDAAAIIPQYTATQRSIQRIRKDNDIPKEPTSYAEIVIPVKFQLTSSNQQFLLYDNNDNDNRILIFASPDQLDLLNRCEVWHCDGTFAVAPKLFEQMYTVHGLIDGKTLPLVFSLLPNKKQESYETLFRIIQQHVQRMPCYITTDFEKGAENAFGVIYPQCQELGLKKEFLENDVYRRTMKNLAALAFVPEKDVVRIFTDTKESSDEKLGDIF</sequence>
<name>A0A815RUI2_9BILA</name>
<feature type="domain" description="MULE transposase" evidence="1">
    <location>
        <begin position="173"/>
        <end position="255"/>
    </location>
</feature>